<dbReference type="InterPro" id="IPR050111">
    <property type="entry name" value="C-type_lectin/snaclec_domain"/>
</dbReference>
<dbReference type="Gene3D" id="3.10.100.10">
    <property type="entry name" value="Mannose-Binding Protein A, subunit A"/>
    <property type="match status" value="1"/>
</dbReference>
<feature type="domain" description="C-type lectin" evidence="1">
    <location>
        <begin position="27"/>
        <end position="155"/>
    </location>
</feature>
<dbReference type="InterPro" id="IPR001304">
    <property type="entry name" value="C-type_lectin-like"/>
</dbReference>
<reference evidence="2" key="1">
    <citation type="journal article" date="2003" name="J. Insect Physiol.">
        <title>Similar polydnavirus genes of two parasitoids Cotesia kariyai and Cotesia ruficrus, of the host Pseudaletia separata.</title>
        <authorList>
            <person name="Teramoto T."/>
            <person name="Tanaka T."/>
        </authorList>
    </citation>
    <scope>NUCLEOTIDE SEQUENCE</scope>
</reference>
<dbReference type="PROSITE" id="PS50041">
    <property type="entry name" value="C_TYPE_LECTIN_2"/>
    <property type="match status" value="1"/>
</dbReference>
<dbReference type="SMART" id="SM00034">
    <property type="entry name" value="CLECT"/>
    <property type="match status" value="1"/>
</dbReference>
<sequence length="157" mass="17471">MNKFIYLMLLPVVMGRQMSIGRTLSMGSGESYVFHSTPATFEEAKAICRQEGGSLSVVTSEQAEDEMLKIWRRSSPVINPTNGLVSQVWIGIHSLNQEGHWETIDGESPRYMNWSKDWAGGPQPSTPSVQKCGSLLKQGGMDDVECFFKLGFFCTRA</sequence>
<evidence type="ECO:0000313" key="2">
    <source>
        <dbReference type="EMBL" id="BAC55179.1"/>
    </source>
</evidence>
<dbReference type="InterPro" id="IPR016187">
    <property type="entry name" value="CTDL_fold"/>
</dbReference>
<evidence type="ECO:0000259" key="1">
    <source>
        <dbReference type="PROSITE" id="PS50041"/>
    </source>
</evidence>
<organism evidence="2">
    <name type="scientific">Cotesia ruficrus polydnavirus</name>
    <dbReference type="NCBI Taxonomy" id="218283"/>
    <lineage>
        <taxon>Viruses</taxon>
        <taxon>Viruses incertae sedis</taxon>
        <taxon>Polydnaviriformidae</taxon>
        <taxon>Bracoviriform</taxon>
    </lineage>
</organism>
<gene>
    <name evidence="2" type="primary">crf111</name>
</gene>
<dbReference type="PANTHER" id="PTHR22803">
    <property type="entry name" value="MANNOSE, PHOSPHOLIPASE, LECTIN RECEPTOR RELATED"/>
    <property type="match status" value="1"/>
</dbReference>
<dbReference type="SUPFAM" id="SSF56436">
    <property type="entry name" value="C-type lectin-like"/>
    <property type="match status" value="1"/>
</dbReference>
<name>Q80S77_9VIRU</name>
<protein>
    <recommendedName>
        <fullName evidence="1">C-type lectin domain-containing protein</fullName>
    </recommendedName>
</protein>
<dbReference type="EMBL" id="AB099713">
    <property type="protein sequence ID" value="BAC55179.1"/>
    <property type="molecule type" value="mRNA"/>
</dbReference>
<dbReference type="CDD" id="cd00037">
    <property type="entry name" value="CLECT"/>
    <property type="match status" value="1"/>
</dbReference>
<proteinExistence type="evidence at transcript level"/>
<accession>Q80S77</accession>
<dbReference type="Pfam" id="PF00059">
    <property type="entry name" value="Lectin_C"/>
    <property type="match status" value="1"/>
</dbReference>
<dbReference type="InterPro" id="IPR016186">
    <property type="entry name" value="C-type_lectin-like/link_sf"/>
</dbReference>